<accession>A0A0P1AAY6</accession>
<dbReference type="AlphaFoldDB" id="A0A0P1AAY6"/>
<dbReference type="GeneID" id="36400397"/>
<evidence type="ECO:0000313" key="1">
    <source>
        <dbReference type="EMBL" id="CEG37562.1"/>
    </source>
</evidence>
<dbReference type="EMBL" id="CCYD01000288">
    <property type="protein sequence ID" value="CEG37562.1"/>
    <property type="molecule type" value="Genomic_DNA"/>
</dbReference>
<protein>
    <submittedName>
        <fullName evidence="1">Uncharacterized protein</fullName>
    </submittedName>
</protein>
<dbReference type="Proteomes" id="UP000054928">
    <property type="component" value="Unassembled WGS sequence"/>
</dbReference>
<name>A0A0P1AAY6_PLAHL</name>
<evidence type="ECO:0000313" key="2">
    <source>
        <dbReference type="Proteomes" id="UP000054928"/>
    </source>
</evidence>
<organism evidence="1 2">
    <name type="scientific">Plasmopara halstedii</name>
    <name type="common">Downy mildew of sunflower</name>
    <dbReference type="NCBI Taxonomy" id="4781"/>
    <lineage>
        <taxon>Eukaryota</taxon>
        <taxon>Sar</taxon>
        <taxon>Stramenopiles</taxon>
        <taxon>Oomycota</taxon>
        <taxon>Peronosporomycetes</taxon>
        <taxon>Peronosporales</taxon>
        <taxon>Peronosporaceae</taxon>
        <taxon>Plasmopara</taxon>
    </lineage>
</organism>
<sequence length="62" mass="7028">MVHLQTKLEAETILGSTRKACLYVSISSTRIFANVKFLGRKTLHERVSGYTDLYWAISTNHA</sequence>
<dbReference type="RefSeq" id="XP_024573931.1">
    <property type="nucleotide sequence ID" value="XM_024722900.1"/>
</dbReference>
<keyword evidence="2" id="KW-1185">Reference proteome</keyword>
<reference evidence="2" key="1">
    <citation type="submission" date="2014-09" db="EMBL/GenBank/DDBJ databases">
        <authorList>
            <person name="Sharma Rahul"/>
            <person name="Thines Marco"/>
        </authorList>
    </citation>
    <scope>NUCLEOTIDE SEQUENCE [LARGE SCALE GENOMIC DNA]</scope>
</reference>
<proteinExistence type="predicted"/>